<gene>
    <name evidence="3" type="ORF">N4T19_07745</name>
</gene>
<dbReference type="EMBL" id="CP104377">
    <property type="protein sequence ID" value="UXC19988.1"/>
    <property type="molecule type" value="Genomic_DNA"/>
</dbReference>
<keyword evidence="4" id="KW-1185">Reference proteome</keyword>
<protein>
    <submittedName>
        <fullName evidence="3">IPTL-CTERM sorting domain-containing protein</fullName>
    </submittedName>
</protein>
<dbReference type="RefSeq" id="WP_182342435.1">
    <property type="nucleotide sequence ID" value="NZ_CP104377.1"/>
</dbReference>
<evidence type="ECO:0000256" key="1">
    <source>
        <dbReference type="SAM" id="SignalP"/>
    </source>
</evidence>
<dbReference type="NCBIfam" id="TIGR04174">
    <property type="entry name" value="IPTL_CTERM"/>
    <property type="match status" value="1"/>
</dbReference>
<name>A0ABY6A151_9BURK</name>
<dbReference type="Pfam" id="PF18203">
    <property type="entry name" value="IPTL-CTERM"/>
    <property type="match status" value="1"/>
</dbReference>
<reference evidence="3" key="1">
    <citation type="submission" date="2022-09" db="EMBL/GenBank/DDBJ databases">
        <title>Bacterial diversity in gut of crayfish and pufferfish.</title>
        <authorList>
            <person name="Huang Y."/>
        </authorList>
    </citation>
    <scope>NUCLEOTIDE SEQUENCE</scope>
    <source>
        <strain evidence="3">PR12</strain>
    </source>
</reference>
<proteinExistence type="predicted"/>
<feature type="signal peptide" evidence="1">
    <location>
        <begin position="1"/>
        <end position="23"/>
    </location>
</feature>
<organism evidence="3 4">
    <name type="scientific">Comamonas squillarum</name>
    <dbReference type="NCBI Taxonomy" id="2977320"/>
    <lineage>
        <taxon>Bacteria</taxon>
        <taxon>Pseudomonadati</taxon>
        <taxon>Pseudomonadota</taxon>
        <taxon>Betaproteobacteria</taxon>
        <taxon>Burkholderiales</taxon>
        <taxon>Comamonadaceae</taxon>
        <taxon>Comamonas</taxon>
    </lineage>
</organism>
<dbReference type="InterPro" id="IPR026442">
    <property type="entry name" value="IPTL_CTERM"/>
</dbReference>
<sequence length="192" mass="19721">MNKLLASAALALSSLAFTAAAQAAPLQWTLKDVTFDDGGAATGSFVYDADSDTYSNVQLSTTAGSVGGASDFRSKCVTPHCINALPELIFVASSNQSDLTNVTYLDIEPSAPLSNTPGTVELAFGMSTTCGNAACSTNGPGLRAFFSGQLVGVPYIAPPAAPTSVPTLNQWSLAGLSMLLAAWALLYRRCAS</sequence>
<dbReference type="Proteomes" id="UP001058290">
    <property type="component" value="Chromosome"/>
</dbReference>
<feature type="chain" id="PRO_5047233784" evidence="1">
    <location>
        <begin position="24"/>
        <end position="192"/>
    </location>
</feature>
<evidence type="ECO:0000313" key="3">
    <source>
        <dbReference type="EMBL" id="UXC19988.1"/>
    </source>
</evidence>
<evidence type="ECO:0000313" key="4">
    <source>
        <dbReference type="Proteomes" id="UP001058290"/>
    </source>
</evidence>
<feature type="domain" description="IPTL-CTERM protein sorting" evidence="2">
    <location>
        <begin position="163"/>
        <end position="189"/>
    </location>
</feature>
<keyword evidence="1" id="KW-0732">Signal</keyword>
<accession>A0ABY6A151</accession>
<evidence type="ECO:0000259" key="2">
    <source>
        <dbReference type="Pfam" id="PF18203"/>
    </source>
</evidence>